<dbReference type="AlphaFoldDB" id="A0A9W6B822"/>
<evidence type="ECO:0000313" key="3">
    <source>
        <dbReference type="Proteomes" id="UP001143545"/>
    </source>
</evidence>
<feature type="signal peptide" evidence="1">
    <location>
        <begin position="1"/>
        <end position="19"/>
    </location>
</feature>
<dbReference type="RefSeq" id="WP_281754660.1">
    <property type="nucleotide sequence ID" value="NZ_BRVP01000013.1"/>
</dbReference>
<dbReference type="EMBL" id="BRVP01000013">
    <property type="protein sequence ID" value="GLB53024.1"/>
    <property type="molecule type" value="Genomic_DNA"/>
</dbReference>
<organism evidence="2 3">
    <name type="scientific">Neptunitalea chrysea</name>
    <dbReference type="NCBI Taxonomy" id="1647581"/>
    <lineage>
        <taxon>Bacteria</taxon>
        <taxon>Pseudomonadati</taxon>
        <taxon>Bacteroidota</taxon>
        <taxon>Flavobacteriia</taxon>
        <taxon>Flavobacteriales</taxon>
        <taxon>Flavobacteriaceae</taxon>
        <taxon>Neptunitalea</taxon>
    </lineage>
</organism>
<gene>
    <name evidence="2" type="ORF">NBRC110019_20640</name>
</gene>
<keyword evidence="3" id="KW-1185">Reference proteome</keyword>
<reference evidence="2" key="1">
    <citation type="submission" date="2022-07" db="EMBL/GenBank/DDBJ databases">
        <title>Taxonomy of Novel Oxalotrophic and Methylotrophic Bacteria.</title>
        <authorList>
            <person name="Sahin N."/>
            <person name="Tani A."/>
        </authorList>
    </citation>
    <scope>NUCLEOTIDE SEQUENCE</scope>
    <source>
        <strain evidence="2">AM327</strain>
    </source>
</reference>
<comment type="caution">
    <text evidence="2">The sequence shown here is derived from an EMBL/GenBank/DDBJ whole genome shotgun (WGS) entry which is preliminary data.</text>
</comment>
<evidence type="ECO:0000256" key="1">
    <source>
        <dbReference type="SAM" id="SignalP"/>
    </source>
</evidence>
<name>A0A9W6B822_9FLAO</name>
<evidence type="ECO:0000313" key="2">
    <source>
        <dbReference type="EMBL" id="GLB53024.1"/>
    </source>
</evidence>
<feature type="chain" id="PRO_5040723843" evidence="1">
    <location>
        <begin position="20"/>
        <end position="126"/>
    </location>
</feature>
<keyword evidence="1" id="KW-0732">Signal</keyword>
<proteinExistence type="predicted"/>
<dbReference type="Proteomes" id="UP001143545">
    <property type="component" value="Unassembled WGS sequence"/>
</dbReference>
<sequence>MKHIIALLIILLASSYATAQNPKEGTPMYTLDSLARSGDKTALPKIAAYLKKHKKIMARWAELDAWPIQIPSRRVANYILYKRTKFEVFASKKYPRFKYRKFLKYYEKNKDNIVFNKEEKVFIVVP</sequence>
<accession>A0A9W6B822</accession>
<protein>
    <submittedName>
        <fullName evidence="2">Uncharacterized protein</fullName>
    </submittedName>
</protein>